<protein>
    <recommendedName>
        <fullName evidence="9">Magnesium transporter</fullName>
    </recommendedName>
</protein>
<evidence type="ECO:0000256" key="11">
    <source>
        <dbReference type="SAM" id="MobiDB-lite"/>
    </source>
</evidence>
<keyword evidence="9" id="KW-0999">Mitochondrion inner membrane</keyword>
<evidence type="ECO:0000256" key="8">
    <source>
        <dbReference type="ARBA" id="ARBA00023136"/>
    </source>
</evidence>
<dbReference type="GeneID" id="92365307"/>
<feature type="coiled-coil region" evidence="10">
    <location>
        <begin position="425"/>
        <end position="452"/>
    </location>
</feature>
<dbReference type="Gene3D" id="2.40.128.330">
    <property type="match status" value="1"/>
</dbReference>
<sequence length="600" mass="67550">MQSSFSRDNKQAQVSILTDKDVDEIVVEGSMEMFDDRTYDSEESGGQNSNGSDRSNADFLDRVVDQFHGNRRLGGIHSLGNDGEETGALLYGSNEPQNIKMLSNIHKRHQINSSDHVKIGGSREFLEALQAKTRKYITFEIGRGYRRCLLLQTGELLRLVHSYNKECVLQDTVPGALKLRDLRQVVSIGSCQRPSIEVRKNCILVNVPHFRVIILHQKVLLIDSGYLRSPLEYPSSGININNSNNSGIFNRKSNDFMKSQLQTTSSRYPLSGQDIDGTITVNSTVLSPTTDVIGSPNSQHQRQIDMYNDTNYDNSINIPCNNGSNNSYSTFFPNVGIEYTPIDGFADKTITSSGYQYIPPGIEDGFPLLRKLEHLANIPSSTPFECLVLETILVESCNIINRQVRPIRDSVLYILDSFQSRNRETRRLLNAVSELRRRLNAIEELAQGLLKAITEMLGNEEDMQRLEISYYWTRPEDWQYPKNTPYHEEVENVLECYAQEVEMMLQQIASIGESLEDALKVLTLEMSSLRNSIMKADLGLSIIATIVGFCGFFVDCFGMNLRSGLEEVGPALFWFITWGLVALCAAGAIVVLTTFRKIDL</sequence>
<proteinExistence type="inferred from homology"/>
<keyword evidence="8 9" id="KW-0472">Membrane</keyword>
<gene>
    <name evidence="12" type="ORF">cand_011220</name>
</gene>
<evidence type="ECO:0000256" key="2">
    <source>
        <dbReference type="ARBA" id="ARBA00022448"/>
    </source>
</evidence>
<keyword evidence="7 9" id="KW-0406">Ion transport</keyword>
<dbReference type="GO" id="GO:0005743">
    <property type="term" value="C:mitochondrial inner membrane"/>
    <property type="evidence" value="ECO:0007669"/>
    <property type="project" value="UniProtKB-SubCell"/>
</dbReference>
<dbReference type="CDD" id="cd12823">
    <property type="entry name" value="Mrs2_Mfm1p-like"/>
    <property type="match status" value="1"/>
</dbReference>
<evidence type="ECO:0000256" key="3">
    <source>
        <dbReference type="ARBA" id="ARBA00022692"/>
    </source>
</evidence>
<evidence type="ECO:0000256" key="5">
    <source>
        <dbReference type="ARBA" id="ARBA00022946"/>
    </source>
</evidence>
<evidence type="ECO:0000256" key="10">
    <source>
        <dbReference type="SAM" id="Coils"/>
    </source>
</evidence>
<dbReference type="PANTHER" id="PTHR13890">
    <property type="entry name" value="RNA SPLICING PROTEIN MRS2, MITOCHONDRIAL"/>
    <property type="match status" value="1"/>
</dbReference>
<feature type="transmembrane region" description="Helical" evidence="9">
    <location>
        <begin position="538"/>
        <end position="560"/>
    </location>
</feature>
<keyword evidence="10" id="KW-0175">Coiled coil</keyword>
<evidence type="ECO:0000256" key="4">
    <source>
        <dbReference type="ARBA" id="ARBA00022842"/>
    </source>
</evidence>
<dbReference type="GO" id="GO:0015095">
    <property type="term" value="F:magnesium ion transmembrane transporter activity"/>
    <property type="evidence" value="ECO:0007669"/>
    <property type="project" value="TreeGrafter"/>
</dbReference>
<dbReference type="EMBL" id="LRBS01000067">
    <property type="protein sequence ID" value="OII76364.1"/>
    <property type="molecule type" value="Genomic_DNA"/>
</dbReference>
<reference evidence="12 13" key="1">
    <citation type="submission" date="2016-10" db="EMBL/GenBank/DDBJ databases">
        <title>Reductive evolution of mitochondrial metabolism and differential evolution of invasion-related proteins in Cryptosporidium.</title>
        <authorList>
            <person name="Liu S."/>
            <person name="Roellig D.M."/>
            <person name="Guo Y."/>
            <person name="Li N."/>
            <person name="Frace M.A."/>
            <person name="Tang K."/>
            <person name="Zhang L."/>
            <person name="Feng Y."/>
            <person name="Xiao L."/>
        </authorList>
    </citation>
    <scope>NUCLEOTIDE SEQUENCE [LARGE SCALE GENOMIC DNA]</scope>
    <source>
        <strain evidence="12">30847</strain>
    </source>
</reference>
<comment type="similarity">
    <text evidence="9">Belongs to the CorA metal ion transporter (MIT) (TC 1.A.35) family.</text>
</comment>
<name>A0A1J4MTM9_9CRYT</name>
<dbReference type="RefSeq" id="XP_067068210.1">
    <property type="nucleotide sequence ID" value="XM_067211361.1"/>
</dbReference>
<dbReference type="InterPro" id="IPR039204">
    <property type="entry name" value="MRS2-like"/>
</dbReference>
<dbReference type="OrthoDB" id="10251508at2759"/>
<evidence type="ECO:0000313" key="12">
    <source>
        <dbReference type="EMBL" id="OII76364.1"/>
    </source>
</evidence>
<evidence type="ECO:0000256" key="7">
    <source>
        <dbReference type="ARBA" id="ARBA00023065"/>
    </source>
</evidence>
<evidence type="ECO:0000256" key="6">
    <source>
        <dbReference type="ARBA" id="ARBA00022989"/>
    </source>
</evidence>
<keyword evidence="13" id="KW-1185">Reference proteome</keyword>
<evidence type="ECO:0000256" key="9">
    <source>
        <dbReference type="RuleBase" id="RU366042"/>
    </source>
</evidence>
<dbReference type="AlphaFoldDB" id="A0A1J4MTM9"/>
<evidence type="ECO:0000256" key="1">
    <source>
        <dbReference type="ARBA" id="ARBA00004141"/>
    </source>
</evidence>
<evidence type="ECO:0000313" key="13">
    <source>
        <dbReference type="Proteomes" id="UP000186804"/>
    </source>
</evidence>
<dbReference type="Pfam" id="PF22099">
    <property type="entry name" value="MRS2-like"/>
    <property type="match status" value="2"/>
</dbReference>
<dbReference type="Gene3D" id="1.20.58.340">
    <property type="entry name" value="Magnesium transport protein CorA, transmembrane region"/>
    <property type="match status" value="1"/>
</dbReference>
<dbReference type="Proteomes" id="UP000186804">
    <property type="component" value="Unassembled WGS sequence"/>
</dbReference>
<keyword evidence="2 9" id="KW-0813">Transport</keyword>
<keyword evidence="9" id="KW-0496">Mitochondrion</keyword>
<feature type="transmembrane region" description="Helical" evidence="9">
    <location>
        <begin position="572"/>
        <end position="595"/>
    </location>
</feature>
<feature type="region of interest" description="Disordered" evidence="11">
    <location>
        <begin position="27"/>
        <end position="57"/>
    </location>
</feature>
<keyword evidence="6 9" id="KW-1133">Transmembrane helix</keyword>
<comment type="subcellular location">
    <subcellularLocation>
        <location evidence="1">Membrane</location>
        <topology evidence="1">Multi-pass membrane protein</topology>
    </subcellularLocation>
    <subcellularLocation>
        <location evidence="9">Mitochondrion inner membrane</location>
        <topology evidence="9">Multi-pass membrane protein</topology>
    </subcellularLocation>
</comment>
<keyword evidence="5" id="KW-0809">Transit peptide</keyword>
<dbReference type="PANTHER" id="PTHR13890:SF0">
    <property type="entry name" value="MAGNESIUM TRANSPORTER MRS2 HOMOLOG, MITOCHONDRIAL"/>
    <property type="match status" value="1"/>
</dbReference>
<dbReference type="VEuPathDB" id="CryptoDB:cand_011220"/>
<keyword evidence="3 9" id="KW-0812">Transmembrane</keyword>
<keyword evidence="4 9" id="KW-0460">Magnesium</keyword>
<organism evidence="12 13">
    <name type="scientific">Cryptosporidium andersoni</name>
    <dbReference type="NCBI Taxonomy" id="117008"/>
    <lineage>
        <taxon>Eukaryota</taxon>
        <taxon>Sar</taxon>
        <taxon>Alveolata</taxon>
        <taxon>Apicomplexa</taxon>
        <taxon>Conoidasida</taxon>
        <taxon>Coccidia</taxon>
        <taxon>Eucoccidiorida</taxon>
        <taxon>Eimeriorina</taxon>
        <taxon>Cryptosporidiidae</taxon>
        <taxon>Cryptosporidium</taxon>
    </lineage>
</organism>
<comment type="caution">
    <text evidence="12">The sequence shown here is derived from an EMBL/GenBank/DDBJ whole genome shotgun (WGS) entry which is preliminary data.</text>
</comment>
<accession>A0A1J4MTM9</accession>